<dbReference type="EMBL" id="JABANP010000071">
    <property type="protein sequence ID" value="KAF4691798.1"/>
    <property type="molecule type" value="Genomic_DNA"/>
</dbReference>
<gene>
    <name evidence="2" type="ORF">FOZ60_014812</name>
</gene>
<dbReference type="OrthoDB" id="442393at2759"/>
<keyword evidence="1" id="KW-0175">Coiled coil</keyword>
<evidence type="ECO:0000256" key="1">
    <source>
        <dbReference type="SAM" id="Coils"/>
    </source>
</evidence>
<name>A0A7J6P6S0_PEROL</name>
<sequence>MGKKAAKKEEPIGVSFKAEELYEDLVNQVDGAELVLEERTRAAEADLKSLNDYKEEVNRIEEVLKADRTITTSILGDHARSYKATQDVLIQEINALETNLAELREDRELCVHEMEEILRDKVTQTILVTYMNTTFVDFRFQEDEFALVDAQEHEIREKIDQMASEFSSMMEELVAKLRQALKTTLPEDEGYSSAVKLGAADIETLDESQRARLEKKAAAFSKEMQQELIEKMRCFDKPKEDTRIRNRPTLPSLATLRTCLASGTGIKPSGDTAKNMYRTNYHDMVNLREVAVRSDFPSGYAGHDFQHEFDRKDVDPVGVSCTEDAKTEIKVTDRLPAFGGQKAGVPQFCQNPRGANKIPREVFQKINGALAVKGWRHQGALRHYTASQEGKSYDPICLVLCERFLPSLQATEMYHPAPSILASADCRSTAAAAEHV</sequence>
<dbReference type="AlphaFoldDB" id="A0A7J6P6S0"/>
<evidence type="ECO:0000313" key="3">
    <source>
        <dbReference type="Proteomes" id="UP000541610"/>
    </source>
</evidence>
<reference evidence="2 3" key="1">
    <citation type="submission" date="2020-04" db="EMBL/GenBank/DDBJ databases">
        <title>Perkinsus olseni comparative genomics.</title>
        <authorList>
            <person name="Bogema D.R."/>
        </authorList>
    </citation>
    <scope>NUCLEOTIDE SEQUENCE [LARGE SCALE GENOMIC DNA]</scope>
    <source>
        <strain evidence="2">00978-12</strain>
    </source>
</reference>
<evidence type="ECO:0000313" key="2">
    <source>
        <dbReference type="EMBL" id="KAF4691798.1"/>
    </source>
</evidence>
<feature type="coiled-coil region" evidence="1">
    <location>
        <begin position="86"/>
        <end position="120"/>
    </location>
</feature>
<proteinExistence type="predicted"/>
<accession>A0A7J6P6S0</accession>
<dbReference type="Proteomes" id="UP000541610">
    <property type="component" value="Unassembled WGS sequence"/>
</dbReference>
<organism evidence="2 3">
    <name type="scientific">Perkinsus olseni</name>
    <name type="common">Perkinsus atlanticus</name>
    <dbReference type="NCBI Taxonomy" id="32597"/>
    <lineage>
        <taxon>Eukaryota</taxon>
        <taxon>Sar</taxon>
        <taxon>Alveolata</taxon>
        <taxon>Perkinsozoa</taxon>
        <taxon>Perkinsea</taxon>
        <taxon>Perkinsida</taxon>
        <taxon>Perkinsidae</taxon>
        <taxon>Perkinsus</taxon>
    </lineage>
</organism>
<protein>
    <submittedName>
        <fullName evidence="2">Uncharacterized protein</fullName>
    </submittedName>
</protein>
<comment type="caution">
    <text evidence="2">The sequence shown here is derived from an EMBL/GenBank/DDBJ whole genome shotgun (WGS) entry which is preliminary data.</text>
</comment>